<evidence type="ECO:0000256" key="5">
    <source>
        <dbReference type="ARBA" id="ARBA00023136"/>
    </source>
</evidence>
<keyword evidence="3 6" id="KW-0812">Transmembrane</keyword>
<dbReference type="RefSeq" id="WP_127734022.1">
    <property type="nucleotide sequence ID" value="NZ_SACP01000049.1"/>
</dbReference>
<evidence type="ECO:0000313" key="9">
    <source>
        <dbReference type="Proteomes" id="UP000286997"/>
    </source>
</evidence>
<sequence>MASTAAIDDAQGRTRPAARAGDDVPRGILLMVGATVMLTLANVFSKILVARYPVGEVMFGRSAIAFALSCALVLPGAGFRAFATRRPGAHVARGLSQAVSQTLTVLALGLMPLAGVTAIGFSAPLFAALVAILWCREPADPARWAMLLTGFVGVLVVTNPGAETLQLGALFAVGNAVMYGTVTVAVRSMTRTESAATLLLWQMAVMTVAHAGLLGFGVTWPGAADAGLFVMLGASTVGAQFLWTRALAAAPATAVSPFYYLMLVWGMGIGAVAFGEVPDAHLLVGAAIVVASGLLLLWHETAVKRGTPPPWARLMGRLGRRTPPERHPAG</sequence>
<feature type="transmembrane region" description="Helical" evidence="6">
    <location>
        <begin position="168"/>
        <end position="186"/>
    </location>
</feature>
<evidence type="ECO:0000256" key="6">
    <source>
        <dbReference type="SAM" id="Phobius"/>
    </source>
</evidence>
<protein>
    <submittedName>
        <fullName evidence="8">DMT family transporter</fullName>
    </submittedName>
</protein>
<keyword evidence="9" id="KW-1185">Reference proteome</keyword>
<comment type="similarity">
    <text evidence="2">Belongs to the drug/metabolite transporter (DMT) superfamily. 10 TMS drug/metabolite exporter (DME) (TC 2.A.7.3) family.</text>
</comment>
<evidence type="ECO:0000256" key="1">
    <source>
        <dbReference type="ARBA" id="ARBA00004141"/>
    </source>
</evidence>
<feature type="domain" description="EamA" evidence="7">
    <location>
        <begin position="167"/>
        <end position="297"/>
    </location>
</feature>
<evidence type="ECO:0000256" key="4">
    <source>
        <dbReference type="ARBA" id="ARBA00022989"/>
    </source>
</evidence>
<accession>A0A437NSV5</accession>
<keyword evidence="4 6" id="KW-1133">Transmembrane helix</keyword>
<proteinExistence type="inferred from homology"/>
<dbReference type="SUPFAM" id="SSF103481">
    <property type="entry name" value="Multidrug resistance efflux transporter EmrE"/>
    <property type="match status" value="2"/>
</dbReference>
<evidence type="ECO:0000256" key="2">
    <source>
        <dbReference type="ARBA" id="ARBA00009853"/>
    </source>
</evidence>
<dbReference type="PANTHER" id="PTHR22911">
    <property type="entry name" value="ACYL-MALONYL CONDENSING ENZYME-RELATED"/>
    <property type="match status" value="1"/>
</dbReference>
<dbReference type="InterPro" id="IPR000620">
    <property type="entry name" value="EamA_dom"/>
</dbReference>
<evidence type="ECO:0000313" key="8">
    <source>
        <dbReference type="EMBL" id="RVU13102.1"/>
    </source>
</evidence>
<dbReference type="OrthoDB" id="7818056at2"/>
<gene>
    <name evidence="8" type="ORF">EOE48_27230</name>
</gene>
<keyword evidence="5 6" id="KW-0472">Membrane</keyword>
<dbReference type="Proteomes" id="UP000286997">
    <property type="component" value="Unassembled WGS sequence"/>
</dbReference>
<dbReference type="AlphaFoldDB" id="A0A437NSV5"/>
<feature type="transmembrane region" description="Helical" evidence="6">
    <location>
        <begin position="280"/>
        <end position="298"/>
    </location>
</feature>
<dbReference type="Pfam" id="PF00892">
    <property type="entry name" value="EamA"/>
    <property type="match status" value="2"/>
</dbReference>
<comment type="subcellular location">
    <subcellularLocation>
        <location evidence="1">Membrane</location>
        <topology evidence="1">Multi-pass membrane protein</topology>
    </subcellularLocation>
</comment>
<name>A0A437NSV5_9HYPH</name>
<dbReference type="PANTHER" id="PTHR22911:SF6">
    <property type="entry name" value="SOLUTE CARRIER FAMILY 35 MEMBER G1"/>
    <property type="match status" value="1"/>
</dbReference>
<feature type="domain" description="EamA" evidence="7">
    <location>
        <begin position="26"/>
        <end position="158"/>
    </location>
</feature>
<feature type="transmembrane region" description="Helical" evidence="6">
    <location>
        <begin position="62"/>
        <end position="83"/>
    </location>
</feature>
<dbReference type="EMBL" id="SACP01000049">
    <property type="protein sequence ID" value="RVU13102.1"/>
    <property type="molecule type" value="Genomic_DNA"/>
</dbReference>
<comment type="caution">
    <text evidence="8">The sequence shown here is derived from an EMBL/GenBank/DDBJ whole genome shotgun (WGS) entry which is preliminary data.</text>
</comment>
<feature type="transmembrane region" description="Helical" evidence="6">
    <location>
        <begin position="103"/>
        <end position="132"/>
    </location>
</feature>
<organism evidence="8 9">
    <name type="scientific">Methylobacterium oryzihabitans</name>
    <dbReference type="NCBI Taxonomy" id="2499852"/>
    <lineage>
        <taxon>Bacteria</taxon>
        <taxon>Pseudomonadati</taxon>
        <taxon>Pseudomonadota</taxon>
        <taxon>Alphaproteobacteria</taxon>
        <taxon>Hyphomicrobiales</taxon>
        <taxon>Methylobacteriaceae</taxon>
        <taxon>Methylobacterium</taxon>
    </lineage>
</organism>
<feature type="transmembrane region" description="Helical" evidence="6">
    <location>
        <begin position="144"/>
        <end position="162"/>
    </location>
</feature>
<feature type="transmembrane region" description="Helical" evidence="6">
    <location>
        <begin position="28"/>
        <end position="50"/>
    </location>
</feature>
<dbReference type="InterPro" id="IPR037185">
    <property type="entry name" value="EmrE-like"/>
</dbReference>
<feature type="transmembrane region" description="Helical" evidence="6">
    <location>
        <begin position="198"/>
        <end position="220"/>
    </location>
</feature>
<reference evidence="8 9" key="1">
    <citation type="submission" date="2019-01" db="EMBL/GenBank/DDBJ databases">
        <authorList>
            <person name="Chen W.-M."/>
        </authorList>
    </citation>
    <scope>NUCLEOTIDE SEQUENCE [LARGE SCALE GENOMIC DNA]</scope>
    <source>
        <strain evidence="8 9">TER-1</strain>
    </source>
</reference>
<evidence type="ECO:0000256" key="3">
    <source>
        <dbReference type="ARBA" id="ARBA00022692"/>
    </source>
</evidence>
<dbReference type="GO" id="GO:0016020">
    <property type="term" value="C:membrane"/>
    <property type="evidence" value="ECO:0007669"/>
    <property type="project" value="UniProtKB-SubCell"/>
</dbReference>
<feature type="transmembrane region" description="Helical" evidence="6">
    <location>
        <begin position="226"/>
        <end position="246"/>
    </location>
</feature>
<evidence type="ECO:0000259" key="7">
    <source>
        <dbReference type="Pfam" id="PF00892"/>
    </source>
</evidence>
<feature type="transmembrane region" description="Helical" evidence="6">
    <location>
        <begin position="258"/>
        <end position="274"/>
    </location>
</feature>